<accession>A0A0A9WQQ2</accession>
<sequence length="230" mass="25811">VTSSPYLLGAVIEHHLSECTKKILAGKVDCSLETINQLKKSLYVDNCVTSLDTLEEKEDFMKKARSIFLEACFDLRGWEWTDTSLIDSTITPVLGILWDRKSDVLKINPPNLDNFEGEVTRRSVLSASQKIFDPLGMCCPTSLVPRRIIQESWANGGTWDSPLSDKAKKTFLQWSSEVSALSNIEIERWVKMSVSQSDITLHTFCDASQHAYAAVCFLRVVVDGQVFVTL</sequence>
<organism evidence="1">
    <name type="scientific">Lygus hesperus</name>
    <name type="common">Western plant bug</name>
    <dbReference type="NCBI Taxonomy" id="30085"/>
    <lineage>
        <taxon>Eukaryota</taxon>
        <taxon>Metazoa</taxon>
        <taxon>Ecdysozoa</taxon>
        <taxon>Arthropoda</taxon>
        <taxon>Hexapoda</taxon>
        <taxon>Insecta</taxon>
        <taxon>Pterygota</taxon>
        <taxon>Neoptera</taxon>
        <taxon>Paraneoptera</taxon>
        <taxon>Hemiptera</taxon>
        <taxon>Heteroptera</taxon>
        <taxon>Panheteroptera</taxon>
        <taxon>Cimicomorpha</taxon>
        <taxon>Miridae</taxon>
        <taxon>Mirini</taxon>
        <taxon>Lygus</taxon>
    </lineage>
</organism>
<name>A0A0A9WQQ2_LYGHE</name>
<reference evidence="1" key="1">
    <citation type="journal article" date="2014" name="PLoS ONE">
        <title>Transcriptome-Based Identification of ABC Transporters in the Western Tarnished Plant Bug Lygus hesperus.</title>
        <authorList>
            <person name="Hull J.J."/>
            <person name="Chaney K."/>
            <person name="Geib S.M."/>
            <person name="Fabrick J.A."/>
            <person name="Brent C.S."/>
            <person name="Walsh D."/>
            <person name="Lavine L.C."/>
        </authorList>
    </citation>
    <scope>NUCLEOTIDE SEQUENCE</scope>
</reference>
<evidence type="ECO:0000313" key="1">
    <source>
        <dbReference type="EMBL" id="JAG09756.1"/>
    </source>
</evidence>
<dbReference type="InterPro" id="IPR008042">
    <property type="entry name" value="Retrotrans_Pao"/>
</dbReference>
<reference evidence="1" key="2">
    <citation type="submission" date="2014-07" db="EMBL/GenBank/DDBJ databases">
        <authorList>
            <person name="Hull J."/>
        </authorList>
    </citation>
    <scope>NUCLEOTIDE SEQUENCE</scope>
</reference>
<feature type="non-terminal residue" evidence="1">
    <location>
        <position position="230"/>
    </location>
</feature>
<dbReference type="EMBL" id="GBHO01033848">
    <property type="protein sequence ID" value="JAG09756.1"/>
    <property type="molecule type" value="Transcribed_RNA"/>
</dbReference>
<proteinExistence type="predicted"/>
<gene>
    <name evidence="1" type="ORF">CM83_402</name>
</gene>
<dbReference type="Pfam" id="PF05380">
    <property type="entry name" value="Peptidase_A17"/>
    <property type="match status" value="1"/>
</dbReference>
<dbReference type="PANTHER" id="PTHR47331">
    <property type="entry name" value="PHD-TYPE DOMAIN-CONTAINING PROTEIN"/>
    <property type="match status" value="1"/>
</dbReference>
<protein>
    <submittedName>
        <fullName evidence="1">PyrE-like protein</fullName>
    </submittedName>
</protein>
<feature type="non-terminal residue" evidence="1">
    <location>
        <position position="1"/>
    </location>
</feature>
<dbReference type="AlphaFoldDB" id="A0A0A9WQQ2"/>